<sequence length="79" mass="8924">MPIKSYLAHPHSGQKETLIQALQNIRECEVIPAKNEDLLIVVTETENKDQEEKLTQRMEALAGMKLLAMVSGFDTQKND</sequence>
<dbReference type="EMBL" id="AP025314">
    <property type="protein sequence ID" value="BDD09525.1"/>
    <property type="molecule type" value="Genomic_DNA"/>
</dbReference>
<evidence type="ECO:0008006" key="3">
    <source>
        <dbReference type="Google" id="ProtNLM"/>
    </source>
</evidence>
<dbReference type="Pfam" id="PF03927">
    <property type="entry name" value="NapD"/>
    <property type="match status" value="1"/>
</dbReference>
<proteinExistence type="predicted"/>
<gene>
    <name evidence="1" type="ORF">FUAX_19570</name>
</gene>
<accession>A0AAU9DAY1</accession>
<name>A0AAU9DAY1_9BACT</name>
<keyword evidence="2" id="KW-1185">Reference proteome</keyword>
<dbReference type="Proteomes" id="UP001348817">
    <property type="component" value="Chromosome"/>
</dbReference>
<reference evidence="1 2" key="1">
    <citation type="submission" date="2021-12" db="EMBL/GenBank/DDBJ databases">
        <title>Genome sequencing of bacteria with rrn-lacking chromosome and rrn-plasmid.</title>
        <authorList>
            <person name="Anda M."/>
            <person name="Iwasaki W."/>
        </authorList>
    </citation>
    <scope>NUCLEOTIDE SEQUENCE [LARGE SCALE GENOMIC DNA]</scope>
    <source>
        <strain evidence="1 2">DSM 100852</strain>
    </source>
</reference>
<dbReference type="RefSeq" id="WP_338391122.1">
    <property type="nucleotide sequence ID" value="NZ_AP025314.1"/>
</dbReference>
<dbReference type="AlphaFoldDB" id="A0AAU9DAY1"/>
<evidence type="ECO:0000313" key="1">
    <source>
        <dbReference type="EMBL" id="BDD09525.1"/>
    </source>
</evidence>
<dbReference type="InterPro" id="IPR005623">
    <property type="entry name" value="Chaperone_NapD_NO3_reduct"/>
</dbReference>
<dbReference type="Gene3D" id="3.30.70.920">
    <property type="match status" value="1"/>
</dbReference>
<evidence type="ECO:0000313" key="2">
    <source>
        <dbReference type="Proteomes" id="UP001348817"/>
    </source>
</evidence>
<organism evidence="1 2">
    <name type="scientific">Fulvitalea axinellae</name>
    <dbReference type="NCBI Taxonomy" id="1182444"/>
    <lineage>
        <taxon>Bacteria</taxon>
        <taxon>Pseudomonadati</taxon>
        <taxon>Bacteroidota</taxon>
        <taxon>Cytophagia</taxon>
        <taxon>Cytophagales</taxon>
        <taxon>Persicobacteraceae</taxon>
        <taxon>Fulvitalea</taxon>
    </lineage>
</organism>
<protein>
    <recommendedName>
        <fullName evidence="3">Periplasmic nitrate reductase chaperone NapD</fullName>
    </recommendedName>
</protein>
<dbReference type="KEGG" id="fax:FUAX_19570"/>